<organism evidence="1">
    <name type="scientific">viral metagenome</name>
    <dbReference type="NCBI Taxonomy" id="1070528"/>
    <lineage>
        <taxon>unclassified sequences</taxon>
        <taxon>metagenomes</taxon>
        <taxon>organismal metagenomes</taxon>
    </lineage>
</organism>
<dbReference type="EMBL" id="MT142478">
    <property type="protein sequence ID" value="QJA82069.1"/>
    <property type="molecule type" value="Genomic_DNA"/>
</dbReference>
<gene>
    <name evidence="1" type="ORF">MM415A00447_0015</name>
</gene>
<sequence length="88" mass="9736">MVAPANKCAPKVKKVKKVMADQETDVIGNGAERVVTPEEMSYVEDTRKPEIEIIGTPTPDAATEQYFTPPEPFDAKKLIDDILKKYGV</sequence>
<protein>
    <submittedName>
        <fullName evidence="1">Uncharacterized protein</fullName>
    </submittedName>
</protein>
<proteinExistence type="predicted"/>
<evidence type="ECO:0000313" key="1">
    <source>
        <dbReference type="EMBL" id="QJA82069.1"/>
    </source>
</evidence>
<name>A0A6M3KJ58_9ZZZZ</name>
<dbReference type="AlphaFoldDB" id="A0A6M3KJ58"/>
<accession>A0A6M3KJ58</accession>
<reference evidence="1" key="1">
    <citation type="submission" date="2020-03" db="EMBL/GenBank/DDBJ databases">
        <title>The deep terrestrial virosphere.</title>
        <authorList>
            <person name="Holmfeldt K."/>
            <person name="Nilsson E."/>
            <person name="Simone D."/>
            <person name="Lopez-Fernandez M."/>
            <person name="Wu X."/>
            <person name="de Brujin I."/>
            <person name="Lundin D."/>
            <person name="Andersson A."/>
            <person name="Bertilsson S."/>
            <person name="Dopson M."/>
        </authorList>
    </citation>
    <scope>NUCLEOTIDE SEQUENCE</scope>
    <source>
        <strain evidence="1">MM415A00447</strain>
    </source>
</reference>